<comment type="caution">
    <text evidence="4">The sequence shown here is derived from an EMBL/GenBank/DDBJ whole genome shotgun (WGS) entry which is preliminary data.</text>
</comment>
<dbReference type="EMBL" id="PNIX01000348">
    <property type="protein sequence ID" value="PMP81094.1"/>
    <property type="molecule type" value="Genomic_DNA"/>
</dbReference>
<dbReference type="Gene3D" id="3.40.980.10">
    <property type="entry name" value="MoaB/Mog-like domain"/>
    <property type="match status" value="1"/>
</dbReference>
<proteinExistence type="predicted"/>
<dbReference type="AlphaFoldDB" id="A0A2J6X444"/>
<dbReference type="InterPro" id="IPR051920">
    <property type="entry name" value="MPT_Adenylyltrnsfr/MoaC-Rel"/>
</dbReference>
<evidence type="ECO:0000256" key="1">
    <source>
        <dbReference type="ARBA" id="ARBA00005046"/>
    </source>
</evidence>
<dbReference type="InterPro" id="IPR036425">
    <property type="entry name" value="MoaB/Mog-like_dom_sf"/>
</dbReference>
<name>A0A2J6X444_9BACT</name>
<feature type="domain" description="MoaB/Mog" evidence="3">
    <location>
        <begin position="9"/>
        <end position="153"/>
    </location>
</feature>
<dbReference type="SMART" id="SM00852">
    <property type="entry name" value="MoCF_biosynth"/>
    <property type="match status" value="1"/>
</dbReference>
<evidence type="ECO:0000313" key="5">
    <source>
        <dbReference type="Proteomes" id="UP000236910"/>
    </source>
</evidence>
<dbReference type="NCBIfam" id="TIGR00177">
    <property type="entry name" value="molyb_syn"/>
    <property type="match status" value="1"/>
</dbReference>
<keyword evidence="2" id="KW-0501">Molybdenum cofactor biosynthesis</keyword>
<dbReference type="Proteomes" id="UP000236910">
    <property type="component" value="Unassembled WGS sequence"/>
</dbReference>
<organism evidence="4 5">
    <name type="scientific">Caldisericum exile</name>
    <dbReference type="NCBI Taxonomy" id="693075"/>
    <lineage>
        <taxon>Bacteria</taxon>
        <taxon>Pseudomonadati</taxon>
        <taxon>Caldisericota/Cryosericota group</taxon>
        <taxon>Caldisericota</taxon>
        <taxon>Caldisericia</taxon>
        <taxon>Caldisericales</taxon>
        <taxon>Caldisericaceae</taxon>
        <taxon>Caldisericum</taxon>
    </lineage>
</organism>
<gene>
    <name evidence="4" type="ORF">C0175_06150</name>
</gene>
<dbReference type="GO" id="GO:0006777">
    <property type="term" value="P:Mo-molybdopterin cofactor biosynthetic process"/>
    <property type="evidence" value="ECO:0007669"/>
    <property type="project" value="UniProtKB-KW"/>
</dbReference>
<evidence type="ECO:0000259" key="3">
    <source>
        <dbReference type="SMART" id="SM00852"/>
    </source>
</evidence>
<dbReference type="PANTHER" id="PTHR43764">
    <property type="entry name" value="MOLYBDENUM COFACTOR BIOSYNTHESIS"/>
    <property type="match status" value="1"/>
</dbReference>
<dbReference type="InterPro" id="IPR001453">
    <property type="entry name" value="MoaB/Mog_dom"/>
</dbReference>
<evidence type="ECO:0000256" key="2">
    <source>
        <dbReference type="ARBA" id="ARBA00023150"/>
    </source>
</evidence>
<protein>
    <submittedName>
        <fullName evidence="4">Molybdenum cofactor biosynthesis protein</fullName>
    </submittedName>
</protein>
<dbReference type="SUPFAM" id="SSF53218">
    <property type="entry name" value="Molybdenum cofactor biosynthesis proteins"/>
    <property type="match status" value="1"/>
</dbReference>
<comment type="pathway">
    <text evidence="1">Cofactor biosynthesis; molybdopterin biosynthesis.</text>
</comment>
<dbReference type="Pfam" id="PF00994">
    <property type="entry name" value="MoCF_biosynth"/>
    <property type="match status" value="1"/>
</dbReference>
<reference evidence="4 5" key="1">
    <citation type="submission" date="2018-01" db="EMBL/GenBank/DDBJ databases">
        <title>Metagenomic assembled genomes from two thermal pools in the Uzon Caldera, Kamchatka, Russia.</title>
        <authorList>
            <person name="Wilkins L."/>
            <person name="Ettinger C."/>
        </authorList>
    </citation>
    <scope>NUCLEOTIDE SEQUENCE [LARGE SCALE GENOMIC DNA]</scope>
    <source>
        <strain evidence="4">ARK-10</strain>
    </source>
</reference>
<sequence length="169" mass="18433">MENVKLKVAVIIASDTRSSGVNKDETIPMLKKFIEESNWVSIDASIVPDERELLKEKMIFYADILKVDLILTSGGTGPSKRDVTPEATRDVIQKELPGFSEAIRMESFKTVKTAILSRGISGIRNDTLIINLPGNPKGAIDSLTVIKEAIPHCIEIMQGKGGSNGHDSK</sequence>
<evidence type="ECO:0000313" key="4">
    <source>
        <dbReference type="EMBL" id="PMP81094.1"/>
    </source>
</evidence>
<dbReference type="PANTHER" id="PTHR43764:SF1">
    <property type="entry name" value="MOLYBDOPTERIN MOLYBDOTRANSFERASE"/>
    <property type="match status" value="1"/>
</dbReference>
<dbReference type="CDD" id="cd00886">
    <property type="entry name" value="MogA_MoaB"/>
    <property type="match status" value="1"/>
</dbReference>
<accession>A0A2J6X444</accession>